<dbReference type="GO" id="GO:0000124">
    <property type="term" value="C:SAGA complex"/>
    <property type="evidence" value="ECO:0007669"/>
    <property type="project" value="TreeGrafter"/>
</dbReference>
<dbReference type="GO" id="GO:0006357">
    <property type="term" value="P:regulation of transcription by RNA polymerase II"/>
    <property type="evidence" value="ECO:0007669"/>
    <property type="project" value="TreeGrafter"/>
</dbReference>
<evidence type="ECO:0000256" key="6">
    <source>
        <dbReference type="SAM" id="Coils"/>
    </source>
</evidence>
<feature type="region of interest" description="Disordered" evidence="7">
    <location>
        <begin position="135"/>
        <end position="178"/>
    </location>
</feature>
<accession>A0AAN9W1H8</accession>
<evidence type="ECO:0000313" key="8">
    <source>
        <dbReference type="EMBL" id="KAK7872846.1"/>
    </source>
</evidence>
<evidence type="ECO:0000256" key="7">
    <source>
        <dbReference type="SAM" id="MobiDB-lite"/>
    </source>
</evidence>
<comment type="subcellular location">
    <subcellularLocation>
        <location evidence="1">Nucleus</location>
    </subcellularLocation>
</comment>
<dbReference type="AlphaFoldDB" id="A0AAN9W1H8"/>
<dbReference type="PANTHER" id="PTHR13556:SF2">
    <property type="entry name" value="TRANSCRIPTIONAL ADAPTER 3"/>
    <property type="match status" value="1"/>
</dbReference>
<dbReference type="InterPro" id="IPR019340">
    <property type="entry name" value="Histone_AcTrfase_su3"/>
</dbReference>
<evidence type="ECO:0000313" key="9">
    <source>
        <dbReference type="Proteomes" id="UP001378592"/>
    </source>
</evidence>
<comment type="similarity">
    <text evidence="2">Belongs to the NGG1 family.</text>
</comment>
<proteinExistence type="inferred from homology"/>
<dbReference type="GO" id="GO:0005634">
    <property type="term" value="C:nucleus"/>
    <property type="evidence" value="ECO:0007669"/>
    <property type="project" value="UniProtKB-SubCell"/>
</dbReference>
<feature type="coiled-coil region" evidence="6">
    <location>
        <begin position="374"/>
        <end position="401"/>
    </location>
</feature>
<evidence type="ECO:0000256" key="5">
    <source>
        <dbReference type="ARBA" id="ARBA00023242"/>
    </source>
</evidence>
<evidence type="ECO:0000256" key="3">
    <source>
        <dbReference type="ARBA" id="ARBA00023015"/>
    </source>
</evidence>
<dbReference type="GO" id="GO:0003713">
    <property type="term" value="F:transcription coactivator activity"/>
    <property type="evidence" value="ECO:0007669"/>
    <property type="project" value="TreeGrafter"/>
</dbReference>
<evidence type="ECO:0000256" key="1">
    <source>
        <dbReference type="ARBA" id="ARBA00004123"/>
    </source>
</evidence>
<dbReference type="EMBL" id="JAZDUA010000019">
    <property type="protein sequence ID" value="KAK7872846.1"/>
    <property type="molecule type" value="Genomic_DNA"/>
</dbReference>
<reference evidence="8 9" key="1">
    <citation type="submission" date="2024-03" db="EMBL/GenBank/DDBJ databases">
        <title>The genome assembly and annotation of the cricket Gryllus longicercus Weissman &amp; Gray.</title>
        <authorList>
            <person name="Szrajer S."/>
            <person name="Gray D."/>
            <person name="Ylla G."/>
        </authorList>
    </citation>
    <scope>NUCLEOTIDE SEQUENCE [LARGE SCALE GENOMIC DNA]</scope>
    <source>
        <strain evidence="8">DAG 2021-001</strain>
        <tissue evidence="8">Whole body minus gut</tissue>
    </source>
</reference>
<keyword evidence="4" id="KW-0804">Transcription</keyword>
<keyword evidence="5" id="KW-0539">Nucleus</keyword>
<gene>
    <name evidence="8" type="ORF">R5R35_006717</name>
</gene>
<protein>
    <submittedName>
        <fullName evidence="8">Uncharacterized protein</fullName>
    </submittedName>
</protein>
<dbReference type="Pfam" id="PF10198">
    <property type="entry name" value="Ada3"/>
    <property type="match status" value="1"/>
</dbReference>
<feature type="region of interest" description="Disordered" evidence="7">
    <location>
        <begin position="1"/>
        <end position="48"/>
    </location>
</feature>
<sequence length="438" mass="49253">MMSTKAKPTPKKGASKLKDNSKSGSSKMRPEMSETSKDSSTSYPLIKVSDNERMLPRYSAVLRRNEEQGVGMDDLNTLQMELESLLSAVALRTRALQDEIQALNTAEGRQDKKGKVSPLVAGKRLKSQERVVKKFKDTAGKGVGESYPSPTSNKGGKKKTVPSAARGSEISDPEISDALSQEAPKVVVPKNDTPNKFWAFVEPYCADITPDDVKLLESLIEENSNDAEYFEIPPLGCHYTVSWSEDDMLEEKSIKSEFSTKKFEKSGESVTAGPLTQRLFSALMEENFLPVDVLCKRNEENRMPQLFKSFTVTNAASFERQVRKELEAHGILDLDELAMDEENDEIFQELKLCQTELKVTTAQNVVTLQRLFKLASEELARQDLKDKLQKADNEVMKIHQKLLIAKKNNEVFSKKDQDLCWKALRDREALLKMLDTLS</sequence>
<dbReference type="PANTHER" id="PTHR13556">
    <property type="entry name" value="TRANSCRIPTIONAL ADAPTER 3-RELATED"/>
    <property type="match status" value="1"/>
</dbReference>
<keyword evidence="9" id="KW-1185">Reference proteome</keyword>
<name>A0AAN9W1H8_9ORTH</name>
<dbReference type="Proteomes" id="UP001378592">
    <property type="component" value="Unassembled WGS sequence"/>
</dbReference>
<evidence type="ECO:0000256" key="4">
    <source>
        <dbReference type="ARBA" id="ARBA00023163"/>
    </source>
</evidence>
<feature type="compositionally biased region" description="Basic and acidic residues" evidence="7">
    <location>
        <begin position="28"/>
        <end position="37"/>
    </location>
</feature>
<keyword evidence="3" id="KW-0805">Transcription regulation</keyword>
<organism evidence="8 9">
    <name type="scientific">Gryllus longicercus</name>
    <dbReference type="NCBI Taxonomy" id="2509291"/>
    <lineage>
        <taxon>Eukaryota</taxon>
        <taxon>Metazoa</taxon>
        <taxon>Ecdysozoa</taxon>
        <taxon>Arthropoda</taxon>
        <taxon>Hexapoda</taxon>
        <taxon>Insecta</taxon>
        <taxon>Pterygota</taxon>
        <taxon>Neoptera</taxon>
        <taxon>Polyneoptera</taxon>
        <taxon>Orthoptera</taxon>
        <taxon>Ensifera</taxon>
        <taxon>Gryllidea</taxon>
        <taxon>Grylloidea</taxon>
        <taxon>Gryllidae</taxon>
        <taxon>Gryllinae</taxon>
        <taxon>Gryllus</taxon>
    </lineage>
</organism>
<comment type="caution">
    <text evidence="8">The sequence shown here is derived from an EMBL/GenBank/DDBJ whole genome shotgun (WGS) entry which is preliminary data.</text>
</comment>
<keyword evidence="6" id="KW-0175">Coiled coil</keyword>
<evidence type="ECO:0000256" key="2">
    <source>
        <dbReference type="ARBA" id="ARBA00005330"/>
    </source>
</evidence>